<keyword evidence="1" id="KW-1133">Transmembrane helix</keyword>
<accession>A0A644Y399</accession>
<evidence type="ECO:0000313" key="2">
    <source>
        <dbReference type="EMBL" id="MPM22401.1"/>
    </source>
</evidence>
<comment type="caution">
    <text evidence="2">The sequence shown here is derived from an EMBL/GenBank/DDBJ whole genome shotgun (WGS) entry which is preliminary data.</text>
</comment>
<dbReference type="EMBL" id="VSSQ01003804">
    <property type="protein sequence ID" value="MPM22401.1"/>
    <property type="molecule type" value="Genomic_DNA"/>
</dbReference>
<reference evidence="2" key="1">
    <citation type="submission" date="2019-08" db="EMBL/GenBank/DDBJ databases">
        <authorList>
            <person name="Kucharzyk K."/>
            <person name="Murdoch R.W."/>
            <person name="Higgins S."/>
            <person name="Loffler F."/>
        </authorList>
    </citation>
    <scope>NUCLEOTIDE SEQUENCE</scope>
</reference>
<gene>
    <name evidence="2" type="primary">amj_4</name>
    <name evidence="2" type="ORF">SDC9_68854</name>
</gene>
<dbReference type="InterPro" id="IPR021260">
    <property type="entry name" value="Amj"/>
</dbReference>
<keyword evidence="1" id="KW-0472">Membrane</keyword>
<keyword evidence="1" id="KW-0812">Transmembrane</keyword>
<dbReference type="AlphaFoldDB" id="A0A644Y399"/>
<dbReference type="HAMAP" id="MF_02077">
    <property type="entry name" value="Amj_flippase"/>
    <property type="match status" value="1"/>
</dbReference>
<dbReference type="Pfam" id="PF10997">
    <property type="entry name" value="Amj"/>
    <property type="match status" value="1"/>
</dbReference>
<evidence type="ECO:0000256" key="1">
    <source>
        <dbReference type="SAM" id="Phobius"/>
    </source>
</evidence>
<proteinExistence type="inferred from homology"/>
<name>A0A644Y399_9ZZZZ</name>
<organism evidence="2">
    <name type="scientific">bioreactor metagenome</name>
    <dbReference type="NCBI Taxonomy" id="1076179"/>
    <lineage>
        <taxon>unclassified sequences</taxon>
        <taxon>metagenomes</taxon>
        <taxon>ecological metagenomes</taxon>
    </lineage>
</organism>
<feature type="transmembrane region" description="Helical" evidence="1">
    <location>
        <begin position="240"/>
        <end position="261"/>
    </location>
</feature>
<feature type="transmembrane region" description="Helical" evidence="1">
    <location>
        <begin position="6"/>
        <end position="28"/>
    </location>
</feature>
<sequence length="264" mass="28679">MGADIVFVIALNIIIAIIGTLAYAVRIVGIRTGKVAISFALFNVLALVSRTANVFQLPILTKFVEQSNRTNNDLIIVFNLILVSIFAASVIGAFLIPTFQRLFTKAVLSFSIKKSVFRLIIHSFTKSGIRGIRQNIKFPSKGNVSEINLKKLPYKILVYNIITVALLTVGDFAPIYAGNIMPELRATCITLSSVVNSIATILLTLFVDPYLSILTDEVIEGKYSEADFRGCVVGMVGSRIIGTAVSLAIFIPASYAIAFVAKII</sequence>
<feature type="transmembrane region" description="Helical" evidence="1">
    <location>
        <begin position="156"/>
        <end position="176"/>
    </location>
</feature>
<feature type="transmembrane region" description="Helical" evidence="1">
    <location>
        <begin position="35"/>
        <end position="55"/>
    </location>
</feature>
<feature type="transmembrane region" description="Helical" evidence="1">
    <location>
        <begin position="75"/>
        <end position="96"/>
    </location>
</feature>
<feature type="transmembrane region" description="Helical" evidence="1">
    <location>
        <begin position="188"/>
        <end position="207"/>
    </location>
</feature>
<protein>
    <submittedName>
        <fullName evidence="2">Lipid II flippase Amj</fullName>
    </submittedName>
</protein>